<sequence>MPAMSVGGSALGAVFDEILKGALQVKDDATVKFTSNLYIVTTTLQSIKPAIDDIEKSNRRLACSNEETIVFTDLTNLLHKGEELVKHQILVNEMLGSTDENEPLQERPDNWRDNAVHGQHVFSKLASAISKFEPITICASAAQFVVNKSKSTSGILEQKVTGIDWNFNSWGGKAIEYAFLMSIID</sequence>
<organism evidence="3 4">
    <name type="scientific">Nyssa sinensis</name>
    <dbReference type="NCBI Taxonomy" id="561372"/>
    <lineage>
        <taxon>Eukaryota</taxon>
        <taxon>Viridiplantae</taxon>
        <taxon>Streptophyta</taxon>
        <taxon>Embryophyta</taxon>
        <taxon>Tracheophyta</taxon>
        <taxon>Spermatophyta</taxon>
        <taxon>Magnoliopsida</taxon>
        <taxon>eudicotyledons</taxon>
        <taxon>Gunneridae</taxon>
        <taxon>Pentapetalae</taxon>
        <taxon>asterids</taxon>
        <taxon>Cornales</taxon>
        <taxon>Nyssaceae</taxon>
        <taxon>Nyssa</taxon>
    </lineage>
</organism>
<evidence type="ECO:0000256" key="1">
    <source>
        <dbReference type="ARBA" id="ARBA00022801"/>
    </source>
</evidence>
<gene>
    <name evidence="3" type="ORF">F0562_013828</name>
</gene>
<dbReference type="EMBL" id="CM018049">
    <property type="protein sequence ID" value="KAA8519548.1"/>
    <property type="molecule type" value="Genomic_DNA"/>
</dbReference>
<dbReference type="InterPro" id="IPR007466">
    <property type="entry name" value="Peptidyl-Arg-deiminase_porph"/>
</dbReference>
<dbReference type="Proteomes" id="UP000325577">
    <property type="component" value="Linkage Group LG6"/>
</dbReference>
<evidence type="ECO:0000259" key="2">
    <source>
        <dbReference type="Pfam" id="PF05659"/>
    </source>
</evidence>
<feature type="domain" description="RPW8" evidence="2">
    <location>
        <begin position="6"/>
        <end position="87"/>
    </location>
</feature>
<keyword evidence="4" id="KW-1185">Reference proteome</keyword>
<dbReference type="GO" id="GO:0004668">
    <property type="term" value="F:protein-arginine deiminase activity"/>
    <property type="evidence" value="ECO:0007669"/>
    <property type="project" value="InterPro"/>
</dbReference>
<dbReference type="PANTHER" id="PTHR31377">
    <property type="entry name" value="AGMATINE DEIMINASE-RELATED"/>
    <property type="match status" value="1"/>
</dbReference>
<dbReference type="GO" id="GO:0009446">
    <property type="term" value="P:putrescine biosynthetic process"/>
    <property type="evidence" value="ECO:0007669"/>
    <property type="project" value="InterPro"/>
</dbReference>
<dbReference type="SUPFAM" id="SSF55909">
    <property type="entry name" value="Pentein"/>
    <property type="match status" value="1"/>
</dbReference>
<keyword evidence="1" id="KW-0378">Hydrolase</keyword>
<dbReference type="OrthoDB" id="544103at2759"/>
<accession>A0A5J4ZPE2</accession>
<protein>
    <recommendedName>
        <fullName evidence="2">RPW8 domain-containing protein</fullName>
    </recommendedName>
</protein>
<dbReference type="InterPro" id="IPR008808">
    <property type="entry name" value="Powdery_mildew-R_dom"/>
</dbReference>
<proteinExistence type="predicted"/>
<evidence type="ECO:0000313" key="3">
    <source>
        <dbReference type="EMBL" id="KAA8519548.1"/>
    </source>
</evidence>
<name>A0A5J4ZPE2_9ASTE</name>
<reference evidence="3 4" key="1">
    <citation type="submission" date="2019-09" db="EMBL/GenBank/DDBJ databases">
        <title>A chromosome-level genome assembly of the Chinese tupelo Nyssa sinensis.</title>
        <authorList>
            <person name="Yang X."/>
            <person name="Kang M."/>
            <person name="Yang Y."/>
            <person name="Xiong H."/>
            <person name="Wang M."/>
            <person name="Zhang Z."/>
            <person name="Wang Z."/>
            <person name="Wu H."/>
            <person name="Ma T."/>
            <person name="Liu J."/>
            <person name="Xi Z."/>
        </authorList>
    </citation>
    <scope>NUCLEOTIDE SEQUENCE [LARGE SCALE GENOMIC DNA]</scope>
    <source>
        <strain evidence="3">J267</strain>
        <tissue evidence="3">Leaf</tissue>
    </source>
</reference>
<dbReference type="PANTHER" id="PTHR31377:SF2">
    <property type="entry name" value="AGMATINE DEIMINASE"/>
    <property type="match status" value="1"/>
</dbReference>
<dbReference type="AlphaFoldDB" id="A0A5J4ZPE2"/>
<dbReference type="Pfam" id="PF05659">
    <property type="entry name" value="RPW8"/>
    <property type="match status" value="1"/>
</dbReference>
<evidence type="ECO:0000313" key="4">
    <source>
        <dbReference type="Proteomes" id="UP000325577"/>
    </source>
</evidence>
<dbReference type="GO" id="GO:0047632">
    <property type="term" value="F:agmatine deiminase activity"/>
    <property type="evidence" value="ECO:0007669"/>
    <property type="project" value="TreeGrafter"/>
</dbReference>